<evidence type="ECO:0000313" key="8">
    <source>
        <dbReference type="Proteomes" id="UP000228711"/>
    </source>
</evidence>
<keyword evidence="6" id="KW-0066">ATP synthesis</keyword>
<dbReference type="EMBL" id="PEXV01000136">
    <property type="protein sequence ID" value="PIS41245.1"/>
    <property type="molecule type" value="Genomic_DNA"/>
</dbReference>
<organism evidence="7 8">
    <name type="scientific">Candidatus Kerfeldbacteria bacterium CG08_land_8_20_14_0_20_42_7</name>
    <dbReference type="NCBI Taxonomy" id="2014245"/>
    <lineage>
        <taxon>Bacteria</taxon>
        <taxon>Candidatus Kerfeldiibacteriota</taxon>
    </lineage>
</organism>
<dbReference type="AlphaFoldDB" id="A0A2H0YRW8"/>
<evidence type="ECO:0000256" key="6">
    <source>
        <dbReference type="ARBA" id="ARBA00023310"/>
    </source>
</evidence>
<keyword evidence="5" id="KW-0472">Membrane</keyword>
<sequence>MKKYLPTSYAAATLELLSQGYKHEEVSRALCTHLQKAKKLSLLPIIVRDIAEQSDAGTGVVVDVFTAHRLAEPGKREITKLCKQLYKTAVTLRTYEDSSLVGGVVLKRGDEVIDYSVATLVSNLHTYIKQ</sequence>
<evidence type="ECO:0000256" key="4">
    <source>
        <dbReference type="ARBA" id="ARBA00023065"/>
    </source>
</evidence>
<keyword evidence="4" id="KW-0406">Ion transport</keyword>
<dbReference type="GO" id="GO:0016020">
    <property type="term" value="C:membrane"/>
    <property type="evidence" value="ECO:0007669"/>
    <property type="project" value="UniProtKB-SubCell"/>
</dbReference>
<dbReference type="GO" id="GO:0046933">
    <property type="term" value="F:proton-transporting ATP synthase activity, rotational mechanism"/>
    <property type="evidence" value="ECO:0007669"/>
    <property type="project" value="InterPro"/>
</dbReference>
<gene>
    <name evidence="7" type="ORF">COT25_04175</name>
</gene>
<name>A0A2H0YRW8_9BACT</name>
<evidence type="ECO:0000256" key="2">
    <source>
        <dbReference type="ARBA" id="ARBA00022448"/>
    </source>
</evidence>
<evidence type="ECO:0000256" key="1">
    <source>
        <dbReference type="ARBA" id="ARBA00004370"/>
    </source>
</evidence>
<protein>
    <submittedName>
        <fullName evidence="7">Uncharacterized protein</fullName>
    </submittedName>
</protein>
<comment type="caution">
    <text evidence="7">The sequence shown here is derived from an EMBL/GenBank/DDBJ whole genome shotgun (WGS) entry which is preliminary data.</text>
</comment>
<dbReference type="Proteomes" id="UP000228711">
    <property type="component" value="Unassembled WGS sequence"/>
</dbReference>
<evidence type="ECO:0000256" key="5">
    <source>
        <dbReference type="ARBA" id="ARBA00023136"/>
    </source>
</evidence>
<proteinExistence type="predicted"/>
<dbReference type="InterPro" id="IPR000711">
    <property type="entry name" value="ATPase_OSCP/dsu"/>
</dbReference>
<evidence type="ECO:0000256" key="3">
    <source>
        <dbReference type="ARBA" id="ARBA00022781"/>
    </source>
</evidence>
<accession>A0A2H0YRW8</accession>
<comment type="subcellular location">
    <subcellularLocation>
        <location evidence="1">Membrane</location>
    </subcellularLocation>
</comment>
<dbReference type="Pfam" id="PF00213">
    <property type="entry name" value="OSCP"/>
    <property type="match status" value="1"/>
</dbReference>
<reference evidence="8" key="1">
    <citation type="submission" date="2017-09" db="EMBL/GenBank/DDBJ databases">
        <title>Depth-based differentiation of microbial function through sediment-hosted aquifers and enrichment of novel symbionts in the deep terrestrial subsurface.</title>
        <authorList>
            <person name="Probst A.J."/>
            <person name="Ladd B."/>
            <person name="Jarett J.K."/>
            <person name="Geller-Mcgrath D.E."/>
            <person name="Sieber C.M.K."/>
            <person name="Emerson J.B."/>
            <person name="Anantharaman K."/>
            <person name="Thomas B.C."/>
            <person name="Malmstrom R."/>
            <person name="Stieglmeier M."/>
            <person name="Klingl A."/>
            <person name="Woyke T."/>
            <person name="Ryan C.M."/>
            <person name="Banfield J.F."/>
        </authorList>
    </citation>
    <scope>NUCLEOTIDE SEQUENCE [LARGE SCALE GENOMIC DNA]</scope>
</reference>
<keyword evidence="3" id="KW-0375">Hydrogen ion transport</keyword>
<evidence type="ECO:0000313" key="7">
    <source>
        <dbReference type="EMBL" id="PIS41245.1"/>
    </source>
</evidence>
<keyword evidence="2" id="KW-0813">Transport</keyword>